<dbReference type="KEGG" id="trd:THERU_06425"/>
<organism evidence="2">
    <name type="scientific">Thermocrinis ruber</name>
    <dbReference type="NCBI Taxonomy" id="75906"/>
    <lineage>
        <taxon>Bacteria</taxon>
        <taxon>Pseudomonadati</taxon>
        <taxon>Aquificota</taxon>
        <taxon>Aquificia</taxon>
        <taxon>Aquificales</taxon>
        <taxon>Aquificaceae</taxon>
        <taxon>Thermocrinis</taxon>
    </lineage>
</organism>
<dbReference type="STRING" id="75906.THERU_06425"/>
<dbReference type="InterPro" id="IPR007939">
    <property type="entry name" value="Cu-R_B_prcur"/>
</dbReference>
<evidence type="ECO:0000313" key="2">
    <source>
        <dbReference type="Proteomes" id="UP000018914"/>
    </source>
</evidence>
<evidence type="ECO:0000313" key="1">
    <source>
        <dbReference type="EMBL" id="AHE96360.1"/>
    </source>
</evidence>
<name>W0DHK5_9AQUI</name>
<keyword evidence="2" id="KW-1185">Reference proteome</keyword>
<gene>
    <name evidence="1" type="ORF">THERU_06425</name>
</gene>
<dbReference type="GO" id="GO:0006878">
    <property type="term" value="P:intracellular copper ion homeostasis"/>
    <property type="evidence" value="ECO:0007669"/>
    <property type="project" value="InterPro"/>
</dbReference>
<reference evidence="1 2" key="1">
    <citation type="submission" date="2013-12" db="EMBL/GenBank/DDBJ databases">
        <authorList>
            <consortium name="DOE Joint Genome Institute"/>
            <person name="Eisen J."/>
            <person name="Huntemann M."/>
            <person name="Han J."/>
            <person name="Chen A."/>
            <person name="Kyrpides N."/>
            <person name="Mavromatis K."/>
            <person name="Markowitz V."/>
            <person name="Palaniappan K."/>
            <person name="Ivanova N."/>
            <person name="Schaumberg A."/>
            <person name="Pati A."/>
            <person name="Liolios K."/>
            <person name="Nordberg H.P."/>
            <person name="Cantor M.N."/>
            <person name="Hua S.X."/>
            <person name="Woyke T."/>
        </authorList>
    </citation>
    <scope>NUCLEOTIDE SEQUENCE [LARGE SCALE GENOMIC DNA]</scope>
    <source>
        <strain evidence="1 2">DSM 23557</strain>
    </source>
</reference>
<dbReference type="HOGENOM" id="CLU_042913_1_0_0"/>
<sequence>MDKLEYRTKNKDLKFHIYSFYGGDHHKLWVDVEGERGLKNSEWLLERADLLFVKAISGSWDLRAGVGYAGSNEGGRSKLVLGVNGLAPYGFDVEANLNLTNKGELYGKLEVEYELLITQRLILQPSFEVLASTKKIEPLGVGSGLSKTESALKLRYEIKREFAPYVGVSWERHFGQTKEMVGERDLINFLVGLKTWF</sequence>
<accession>W0DHK5</accession>
<dbReference type="eggNOG" id="COG3667">
    <property type="taxonomic scope" value="Bacteria"/>
</dbReference>
<dbReference type="PATRIC" id="fig|75906.3.peg.1247"/>
<dbReference type="Pfam" id="PF05275">
    <property type="entry name" value="CopB"/>
    <property type="match status" value="1"/>
</dbReference>
<dbReference type="EMBL" id="CP007028">
    <property type="protein sequence ID" value="AHE96360.1"/>
    <property type="molecule type" value="Genomic_DNA"/>
</dbReference>
<dbReference type="AlphaFoldDB" id="W0DHK5"/>
<proteinExistence type="predicted"/>
<dbReference type="Proteomes" id="UP000018914">
    <property type="component" value="Chromosome"/>
</dbReference>
<dbReference type="GO" id="GO:0009279">
    <property type="term" value="C:cell outer membrane"/>
    <property type="evidence" value="ECO:0007669"/>
    <property type="project" value="InterPro"/>
</dbReference>
<dbReference type="GO" id="GO:0005507">
    <property type="term" value="F:copper ion binding"/>
    <property type="evidence" value="ECO:0007669"/>
    <property type="project" value="InterPro"/>
</dbReference>
<protein>
    <submittedName>
        <fullName evidence="1">Copper resistance protein B</fullName>
    </submittedName>
</protein>